<dbReference type="HOGENOM" id="CLU_2631441_0_0_4"/>
<sequence>MYGAIITAIARIRLWAAHSCHQRLPRAEQQAASLQETVPSMEALTTPVKRNAQNVQQASPQAANASEVAHEASAVVS</sequence>
<proteinExistence type="predicted"/>
<geneLocation type="plasmid" evidence="2 3">
    <name>pBRH01</name>
</geneLocation>
<name>E5AU16_MYCRK</name>
<dbReference type="KEGG" id="brh:RBRH_00508"/>
<keyword evidence="2" id="KW-0614">Plasmid</keyword>
<evidence type="ECO:0000313" key="2">
    <source>
        <dbReference type="EMBL" id="CBW76590.1"/>
    </source>
</evidence>
<accession>E5AU16</accession>
<evidence type="ECO:0000313" key="3">
    <source>
        <dbReference type="Proteomes" id="UP000007437"/>
    </source>
</evidence>
<evidence type="ECO:0000256" key="1">
    <source>
        <dbReference type="SAM" id="MobiDB-lite"/>
    </source>
</evidence>
<feature type="region of interest" description="Disordered" evidence="1">
    <location>
        <begin position="52"/>
        <end position="77"/>
    </location>
</feature>
<feature type="compositionally biased region" description="Low complexity" evidence="1">
    <location>
        <begin position="62"/>
        <end position="77"/>
    </location>
</feature>
<gene>
    <name evidence="2" type="ordered locus">RBRH_00508</name>
</gene>
<protein>
    <submittedName>
        <fullName evidence="2">Methyl-accepting chemotaxis protein</fullName>
    </submittedName>
</protein>
<reference evidence="2 3" key="1">
    <citation type="journal article" date="2011" name="J. Bacteriol.">
        <title>Complete genome sequence of Burkholderia rhizoxinica, an endosymbiont of Rhizopus microsporus.</title>
        <authorList>
            <person name="Lackner G."/>
            <person name="Moebius N."/>
            <person name="Partida-Martinez L."/>
            <person name="Hertweck C."/>
        </authorList>
    </citation>
    <scope>NUCLEOTIDE SEQUENCE [LARGE SCALE GENOMIC DNA]</scope>
    <source>
        <strain evidence="3">DSM 19002 / CIP 109453 / HKI 454</strain>
        <plasmid evidence="2 3">pBRH01</plasmid>
    </source>
</reference>
<dbReference type="eggNOG" id="COG0840">
    <property type="taxonomic scope" value="Bacteria"/>
</dbReference>
<dbReference type="SUPFAM" id="SSF58104">
    <property type="entry name" value="Methyl-accepting chemotaxis protein (MCP) signaling domain"/>
    <property type="match status" value="1"/>
</dbReference>
<dbReference type="EMBL" id="FR687360">
    <property type="protein sequence ID" value="CBW76590.1"/>
    <property type="molecule type" value="Genomic_DNA"/>
</dbReference>
<dbReference type="AlphaFoldDB" id="E5AU16"/>
<organism evidence="2 3">
    <name type="scientific">Mycetohabitans rhizoxinica (strain DSM 19002 / CIP 109453 / HKI 454)</name>
    <name type="common">Paraburkholderia rhizoxinica</name>
    <dbReference type="NCBI Taxonomy" id="882378"/>
    <lineage>
        <taxon>Bacteria</taxon>
        <taxon>Pseudomonadati</taxon>
        <taxon>Pseudomonadota</taxon>
        <taxon>Betaproteobacteria</taxon>
        <taxon>Burkholderiales</taxon>
        <taxon>Burkholderiaceae</taxon>
        <taxon>Mycetohabitans</taxon>
    </lineage>
</organism>
<feature type="compositionally biased region" description="Polar residues" evidence="1">
    <location>
        <begin position="52"/>
        <end position="61"/>
    </location>
</feature>
<dbReference type="Proteomes" id="UP000007437">
    <property type="component" value="Plasmid pBRH01"/>
</dbReference>